<keyword evidence="4" id="KW-1185">Reference proteome</keyword>
<dbReference type="Proteomes" id="UP000319449">
    <property type="component" value="Unassembled WGS sequence"/>
</dbReference>
<evidence type="ECO:0000259" key="2">
    <source>
        <dbReference type="PROSITE" id="PS51750"/>
    </source>
</evidence>
<dbReference type="InterPro" id="IPR003497">
    <property type="entry name" value="BRO_N_domain"/>
</dbReference>
<dbReference type="RefSeq" id="WP_145018259.1">
    <property type="nucleotide sequence ID" value="NZ_VLLN01000003.1"/>
</dbReference>
<evidence type="ECO:0000313" key="3">
    <source>
        <dbReference type="EMBL" id="TWJ32732.1"/>
    </source>
</evidence>
<accession>A0A562WR99</accession>
<organism evidence="3 4">
    <name type="scientific">Geobacter argillaceus</name>
    <dbReference type="NCBI Taxonomy" id="345631"/>
    <lineage>
        <taxon>Bacteria</taxon>
        <taxon>Pseudomonadati</taxon>
        <taxon>Thermodesulfobacteriota</taxon>
        <taxon>Desulfuromonadia</taxon>
        <taxon>Geobacterales</taxon>
        <taxon>Geobacteraceae</taxon>
        <taxon>Geobacter</taxon>
    </lineage>
</organism>
<evidence type="ECO:0000313" key="4">
    <source>
        <dbReference type="Proteomes" id="UP000319449"/>
    </source>
</evidence>
<proteinExistence type="predicted"/>
<dbReference type="EMBL" id="VLLN01000003">
    <property type="protein sequence ID" value="TWJ32732.1"/>
    <property type="molecule type" value="Genomic_DNA"/>
</dbReference>
<sequence length="287" mass="32566">METKLVVFQNKEIRRTLHNGEWWFSVVDVCGVLTESADAGAYWRKLKQRLNAEGSEVVTNCHGLKLVAADGKKYLTDCANTEGLFRIIQSIPSPKAEPFKRWLAKVGYERVQEIEDPELSTARTRELYRAKGYSEAWIEKRMRGIAVRAELTEEWKNRGVGEAPEYAILTAEISKAAFGMTPAEYKEFKGLERENLRDHMNDLELIFSMLGEAATTEIARKQDAQGFQKNRVAAHKGGRIAGEAREKLEIETGEKVVTPENYLDEPESRKRLRNPPRPPFPKGGSKP</sequence>
<comment type="caution">
    <text evidence="3">The sequence shown here is derived from an EMBL/GenBank/DDBJ whole genome shotgun (WGS) entry which is preliminary data.</text>
</comment>
<feature type="domain" description="Bro-N" evidence="2">
    <location>
        <begin position="1"/>
        <end position="115"/>
    </location>
</feature>
<reference evidence="3 4" key="1">
    <citation type="submission" date="2019-07" db="EMBL/GenBank/DDBJ databases">
        <title>Genomic Encyclopedia of Archaeal and Bacterial Type Strains, Phase II (KMG-II): from individual species to whole genera.</title>
        <authorList>
            <person name="Goeker M."/>
        </authorList>
    </citation>
    <scope>NUCLEOTIDE SEQUENCE [LARGE SCALE GENOMIC DNA]</scope>
    <source>
        <strain evidence="3 4">ATCC BAA-1139</strain>
    </source>
</reference>
<dbReference type="PROSITE" id="PS51750">
    <property type="entry name" value="BRO_N"/>
    <property type="match status" value="1"/>
</dbReference>
<dbReference type="OrthoDB" id="9814400at2"/>
<protein>
    <submittedName>
        <fullName evidence="3">BRO family protein</fullName>
    </submittedName>
</protein>
<feature type="region of interest" description="Disordered" evidence="1">
    <location>
        <begin position="257"/>
        <end position="287"/>
    </location>
</feature>
<evidence type="ECO:0000256" key="1">
    <source>
        <dbReference type="SAM" id="MobiDB-lite"/>
    </source>
</evidence>
<dbReference type="AlphaFoldDB" id="A0A562WR99"/>
<gene>
    <name evidence="3" type="ORF">JN12_00709</name>
</gene>
<name>A0A562WR99_9BACT</name>
<dbReference type="SMART" id="SM01040">
    <property type="entry name" value="Bro-N"/>
    <property type="match status" value="1"/>
</dbReference>
<dbReference type="Pfam" id="PF02498">
    <property type="entry name" value="Bro-N"/>
    <property type="match status" value="1"/>
</dbReference>